<reference evidence="1" key="1">
    <citation type="submission" date="2022-10" db="EMBL/GenBank/DDBJ databases">
        <title>Complete Genome of Trichothecium roseum strain YXFP-22015, a Plant Pathogen Isolated from Citrus.</title>
        <authorList>
            <person name="Wang Y."/>
            <person name="Zhu L."/>
        </authorList>
    </citation>
    <scope>NUCLEOTIDE SEQUENCE</scope>
    <source>
        <strain evidence="1">YXFP-22015</strain>
    </source>
</reference>
<dbReference type="EMBL" id="CM047946">
    <property type="protein sequence ID" value="KAI9897662.1"/>
    <property type="molecule type" value="Genomic_DNA"/>
</dbReference>
<dbReference type="Proteomes" id="UP001163324">
    <property type="component" value="Chromosome 7"/>
</dbReference>
<evidence type="ECO:0000313" key="2">
    <source>
        <dbReference type="Proteomes" id="UP001163324"/>
    </source>
</evidence>
<name>A0ACC0UWR3_9HYPO</name>
<gene>
    <name evidence="1" type="ORF">N3K66_007518</name>
</gene>
<accession>A0ACC0UWR3</accession>
<sequence>MALAPVIAVSHGGGPMPLLGDPFHKDIVHSLTNRVPKILHLDDPARRPRAIVIVTAHWQTAVPSVTTGASPGLYYDYGGFPAEAYSLTYPARGDPGVAAEVAEALRAEGLEADMRERDWDHGVFVPMKLIRPEADVPVVQVSVLRSEDPAEHLAMGRALGRLRSGNVAIVGSGFASFHNLRHMMPMMRGGSGADAAGVRRKAEGFSRAVDEALRDGGEGLKGWRGFPGADDMHPPRGGDHFMPLIVCAGAAVGKGEEVRSYRDDFLGVDVWTWYWGASEDVGGDESFSTRGKTEL</sequence>
<keyword evidence="2" id="KW-1185">Reference proteome</keyword>
<protein>
    <submittedName>
        <fullName evidence="1">Uncharacterized protein</fullName>
    </submittedName>
</protein>
<comment type="caution">
    <text evidence="1">The sequence shown here is derived from an EMBL/GenBank/DDBJ whole genome shotgun (WGS) entry which is preliminary data.</text>
</comment>
<evidence type="ECO:0000313" key="1">
    <source>
        <dbReference type="EMBL" id="KAI9897662.1"/>
    </source>
</evidence>
<organism evidence="1 2">
    <name type="scientific">Trichothecium roseum</name>
    <dbReference type="NCBI Taxonomy" id="47278"/>
    <lineage>
        <taxon>Eukaryota</taxon>
        <taxon>Fungi</taxon>
        <taxon>Dikarya</taxon>
        <taxon>Ascomycota</taxon>
        <taxon>Pezizomycotina</taxon>
        <taxon>Sordariomycetes</taxon>
        <taxon>Hypocreomycetidae</taxon>
        <taxon>Hypocreales</taxon>
        <taxon>Hypocreales incertae sedis</taxon>
        <taxon>Trichothecium</taxon>
    </lineage>
</organism>
<proteinExistence type="predicted"/>